<dbReference type="PANTHER" id="PTHR11758">
    <property type="entry name" value="40S RIBOSOMAL PROTEIN S15A"/>
    <property type="match status" value="1"/>
</dbReference>
<evidence type="ECO:0000256" key="5">
    <source>
        <dbReference type="HAMAP-Rule" id="MF_01302"/>
    </source>
</evidence>
<dbReference type="GO" id="GO:0005840">
    <property type="term" value="C:ribosome"/>
    <property type="evidence" value="ECO:0007669"/>
    <property type="project" value="UniProtKB-KW"/>
</dbReference>
<reference evidence="6 7" key="1">
    <citation type="journal article" date="2016" name="Nat. Commun.">
        <title>Thousands of microbial genomes shed light on interconnected biogeochemical processes in an aquifer system.</title>
        <authorList>
            <person name="Anantharaman K."/>
            <person name="Brown C.T."/>
            <person name="Hug L.A."/>
            <person name="Sharon I."/>
            <person name="Castelle C.J."/>
            <person name="Probst A.J."/>
            <person name="Thomas B.C."/>
            <person name="Singh A."/>
            <person name="Wilkins M.J."/>
            <person name="Karaoz U."/>
            <person name="Brodie E.L."/>
            <person name="Williams K.H."/>
            <person name="Hubbard S.S."/>
            <person name="Banfield J.F."/>
        </authorList>
    </citation>
    <scope>NUCLEOTIDE SEQUENCE [LARGE SCALE GENOMIC DNA]</scope>
</reference>
<comment type="function">
    <text evidence="5">One of the primary rRNA binding proteins, it binds directly to 16S rRNA central domain where it helps coordinate assembly of the platform of the 30S subunit.</text>
</comment>
<evidence type="ECO:0000256" key="1">
    <source>
        <dbReference type="ARBA" id="ARBA00006471"/>
    </source>
</evidence>
<dbReference type="InterPro" id="IPR000630">
    <property type="entry name" value="Ribosomal_uS8"/>
</dbReference>
<accession>A0A1F8FKI1</accession>
<evidence type="ECO:0000256" key="4">
    <source>
        <dbReference type="ARBA" id="ARBA00035258"/>
    </source>
</evidence>
<dbReference type="Gene3D" id="3.30.1370.30">
    <property type="match status" value="1"/>
</dbReference>
<dbReference type="EMBL" id="MGJT01000013">
    <property type="protein sequence ID" value="OGN12829.1"/>
    <property type="molecule type" value="Genomic_DNA"/>
</dbReference>
<dbReference type="GO" id="GO:0006412">
    <property type="term" value="P:translation"/>
    <property type="evidence" value="ECO:0007669"/>
    <property type="project" value="UniProtKB-UniRule"/>
</dbReference>
<comment type="caution">
    <text evidence="6">The sequence shown here is derived from an EMBL/GenBank/DDBJ whole genome shotgun (WGS) entry which is preliminary data.</text>
</comment>
<keyword evidence="5" id="KW-0699">rRNA-binding</keyword>
<dbReference type="Pfam" id="PF00410">
    <property type="entry name" value="Ribosomal_S8"/>
    <property type="match status" value="1"/>
</dbReference>
<keyword evidence="2 5" id="KW-0689">Ribosomal protein</keyword>
<dbReference type="HAMAP" id="MF_01302_B">
    <property type="entry name" value="Ribosomal_uS8_B"/>
    <property type="match status" value="1"/>
</dbReference>
<dbReference type="AlphaFoldDB" id="A0A1F8FKI1"/>
<name>A0A1F8FKI1_9BACT</name>
<evidence type="ECO:0000313" key="7">
    <source>
        <dbReference type="Proteomes" id="UP000178197"/>
    </source>
</evidence>
<dbReference type="InterPro" id="IPR035987">
    <property type="entry name" value="Ribosomal_uS8_sf"/>
</dbReference>
<dbReference type="SUPFAM" id="SSF56047">
    <property type="entry name" value="Ribosomal protein S8"/>
    <property type="match status" value="1"/>
</dbReference>
<keyword evidence="3 5" id="KW-0687">Ribonucleoprotein</keyword>
<dbReference type="FunFam" id="3.30.1490.10:FF:000001">
    <property type="entry name" value="30S ribosomal protein S8"/>
    <property type="match status" value="1"/>
</dbReference>
<organism evidence="6 7">
    <name type="scientific">Candidatus Yanofskybacteria bacterium RIFCSPHIGHO2_02_FULL_43_15c</name>
    <dbReference type="NCBI Taxonomy" id="1802679"/>
    <lineage>
        <taxon>Bacteria</taxon>
        <taxon>Candidatus Yanofskyibacteriota</taxon>
    </lineage>
</organism>
<gene>
    <name evidence="5" type="primary">rpsH</name>
    <name evidence="6" type="ORF">A3C71_01280</name>
</gene>
<dbReference type="GO" id="GO:0003735">
    <property type="term" value="F:structural constituent of ribosome"/>
    <property type="evidence" value="ECO:0007669"/>
    <property type="project" value="InterPro"/>
</dbReference>
<dbReference type="Proteomes" id="UP000178197">
    <property type="component" value="Unassembled WGS sequence"/>
</dbReference>
<comment type="similarity">
    <text evidence="1 5">Belongs to the universal ribosomal protein uS8 family.</text>
</comment>
<dbReference type="GO" id="GO:0019843">
    <property type="term" value="F:rRNA binding"/>
    <property type="evidence" value="ECO:0007669"/>
    <property type="project" value="UniProtKB-UniRule"/>
</dbReference>
<dbReference type="NCBIfam" id="NF001109">
    <property type="entry name" value="PRK00136.1"/>
    <property type="match status" value="1"/>
</dbReference>
<evidence type="ECO:0000256" key="2">
    <source>
        <dbReference type="ARBA" id="ARBA00022980"/>
    </source>
</evidence>
<keyword evidence="5" id="KW-0694">RNA-binding</keyword>
<comment type="subunit">
    <text evidence="5">Part of the 30S ribosomal subunit. Contacts proteins S5 and S12.</text>
</comment>
<evidence type="ECO:0000256" key="3">
    <source>
        <dbReference type="ARBA" id="ARBA00023274"/>
    </source>
</evidence>
<dbReference type="GO" id="GO:1990904">
    <property type="term" value="C:ribonucleoprotein complex"/>
    <property type="evidence" value="ECO:0007669"/>
    <property type="project" value="UniProtKB-KW"/>
</dbReference>
<evidence type="ECO:0000313" key="6">
    <source>
        <dbReference type="EMBL" id="OGN12829.1"/>
    </source>
</evidence>
<sequence length="135" mass="15297">MNIMYPIADMLIMIRNAQNANKERLLVPFSKTKFEIARILKEAGFVDDIERKKKKVQKTEQNFVEIKISKNKQPHLISGIKLISKPSRRVYTKKVEIKPVMSGHGLSIVSTSKGIMSGEEACKQNLGGELIAEVW</sequence>
<dbReference type="GO" id="GO:0005737">
    <property type="term" value="C:cytoplasm"/>
    <property type="evidence" value="ECO:0007669"/>
    <property type="project" value="UniProtKB-ARBA"/>
</dbReference>
<protein>
    <recommendedName>
        <fullName evidence="4 5">Small ribosomal subunit protein uS8</fullName>
    </recommendedName>
</protein>
<proteinExistence type="inferred from homology"/>
<dbReference type="Gene3D" id="3.30.1490.10">
    <property type="match status" value="1"/>
</dbReference>